<dbReference type="EMBL" id="CP024899">
    <property type="protein sequence ID" value="ATX67198.1"/>
    <property type="molecule type" value="Genomic_DNA"/>
</dbReference>
<dbReference type="Pfam" id="PF06226">
    <property type="entry name" value="DUF1007"/>
    <property type="match status" value="1"/>
</dbReference>
<protein>
    <submittedName>
        <fullName evidence="1">DUF1007 domain-containing protein</fullName>
    </submittedName>
</protein>
<dbReference type="AlphaFoldDB" id="A0A2K8KJP6"/>
<proteinExistence type="predicted"/>
<dbReference type="STRING" id="441209.GCA_001870665_03063"/>
<dbReference type="Proteomes" id="UP000228948">
    <property type="component" value="Chromosome"/>
</dbReference>
<reference evidence="1 2" key="1">
    <citation type="submission" date="2017-11" db="EMBL/GenBank/DDBJ databases">
        <title>Revised Sequence and Annotation of the Rhodobaca barguzinensis strain alga05 Genome.</title>
        <authorList>
            <person name="Kopejtka K."/>
            <person name="Tomasch J.M."/>
            <person name="Bunk B."/>
            <person name="Koblizek M."/>
        </authorList>
    </citation>
    <scope>NUCLEOTIDE SEQUENCE [LARGE SCALE GENOMIC DNA]</scope>
    <source>
        <strain evidence="2">alga05</strain>
    </source>
</reference>
<evidence type="ECO:0000313" key="1">
    <source>
        <dbReference type="EMBL" id="ATX67198.1"/>
    </source>
</evidence>
<accession>A0A2K8KJP6</accession>
<name>A0A2K8KJP6_9RHOB</name>
<organism evidence="1 2">
    <name type="scientific">Roseinatronobacter bogoriensis subsp. barguzinensis</name>
    <dbReference type="NCBI Taxonomy" id="441209"/>
    <lineage>
        <taxon>Bacteria</taxon>
        <taxon>Pseudomonadati</taxon>
        <taxon>Pseudomonadota</taxon>
        <taxon>Alphaproteobacteria</taxon>
        <taxon>Rhodobacterales</taxon>
        <taxon>Paracoccaceae</taxon>
        <taxon>Roseinatronobacter</taxon>
    </lineage>
</organism>
<dbReference type="KEGG" id="rbg:BG454_16390"/>
<sequence>MRGADRRGVTCGACMQIVGLPEPEGRMRSFQIILATCCAIGWGSLAHAHPHIFVDVELEIVFDTEGQPEGVWISWAYDPLFSMLLVSDMGLDPDFTGEISDEERTALDGFDMNWIEDYHGDTHATQEGEPLALSGPVEWESDYRDGQLMSRHLRLLSDPPDPAREWVIAVYDPTYYTSYGIVGTPQVRGRSDCTIRVFEPDWEAAGSQLEAALDEVLGAGGDIEADFPAVGALFAEEVRILCPAP</sequence>
<dbReference type="InterPro" id="IPR010412">
    <property type="entry name" value="DUF1007"/>
</dbReference>
<evidence type="ECO:0000313" key="2">
    <source>
        <dbReference type="Proteomes" id="UP000228948"/>
    </source>
</evidence>
<gene>
    <name evidence="1" type="ORF">BG454_16390</name>
</gene>
<keyword evidence="2" id="KW-1185">Reference proteome</keyword>